<feature type="chain" id="PRO_5003265289" description="Acid ceramidase N-terminal domain-containing protein" evidence="1">
    <location>
        <begin position="23"/>
        <end position="464"/>
    </location>
</feature>
<evidence type="ECO:0008006" key="4">
    <source>
        <dbReference type="Google" id="ProtNLM"/>
    </source>
</evidence>
<gene>
    <name evidence="2" type="ORF">DICPUDRAFT_153322</name>
</gene>
<dbReference type="FunCoup" id="F0ZNL7">
    <property type="interactions" value="1"/>
</dbReference>
<dbReference type="Gene3D" id="3.60.60.10">
    <property type="entry name" value="Penicillin V Acylase, Chain A"/>
    <property type="match status" value="1"/>
</dbReference>
<dbReference type="Proteomes" id="UP000001064">
    <property type="component" value="Unassembled WGS sequence"/>
</dbReference>
<accession>F0ZNL7</accession>
<dbReference type="RefSeq" id="XP_003289013.1">
    <property type="nucleotide sequence ID" value="XM_003288965.1"/>
</dbReference>
<reference evidence="3" key="1">
    <citation type="journal article" date="2011" name="Genome Biol.">
        <title>Comparative genomics of the social amoebae Dictyostelium discoideum and Dictyostelium purpureum.</title>
        <authorList>
            <consortium name="US DOE Joint Genome Institute (JGI-PGF)"/>
            <person name="Sucgang R."/>
            <person name="Kuo A."/>
            <person name="Tian X."/>
            <person name="Salerno W."/>
            <person name="Parikh A."/>
            <person name="Feasley C.L."/>
            <person name="Dalin E."/>
            <person name="Tu H."/>
            <person name="Huang E."/>
            <person name="Barry K."/>
            <person name="Lindquist E."/>
            <person name="Shapiro H."/>
            <person name="Bruce D."/>
            <person name="Schmutz J."/>
            <person name="Salamov A."/>
            <person name="Fey P."/>
            <person name="Gaudet P."/>
            <person name="Anjard C."/>
            <person name="Babu M.M."/>
            <person name="Basu S."/>
            <person name="Bushmanova Y."/>
            <person name="van der Wel H."/>
            <person name="Katoh-Kurasawa M."/>
            <person name="Dinh C."/>
            <person name="Coutinho P.M."/>
            <person name="Saito T."/>
            <person name="Elias M."/>
            <person name="Schaap P."/>
            <person name="Kay R.R."/>
            <person name="Henrissat B."/>
            <person name="Eichinger L."/>
            <person name="Rivero F."/>
            <person name="Putnam N.H."/>
            <person name="West C.M."/>
            <person name="Loomis W.F."/>
            <person name="Chisholm R.L."/>
            <person name="Shaulsky G."/>
            <person name="Strassmann J.E."/>
            <person name="Queller D.C."/>
            <person name="Kuspa A."/>
            <person name="Grigoriev I.V."/>
        </authorList>
    </citation>
    <scope>NUCLEOTIDE SEQUENCE [LARGE SCALE GENOMIC DNA]</scope>
    <source>
        <strain evidence="3">QSDP1</strain>
    </source>
</reference>
<dbReference type="OMA" id="HMFPELV"/>
<dbReference type="GeneID" id="10499759"/>
<organism evidence="2 3">
    <name type="scientific">Dictyostelium purpureum</name>
    <name type="common">Slime mold</name>
    <dbReference type="NCBI Taxonomy" id="5786"/>
    <lineage>
        <taxon>Eukaryota</taxon>
        <taxon>Amoebozoa</taxon>
        <taxon>Evosea</taxon>
        <taxon>Eumycetozoa</taxon>
        <taxon>Dictyostelia</taxon>
        <taxon>Dictyosteliales</taxon>
        <taxon>Dictyosteliaceae</taxon>
        <taxon>Dictyostelium</taxon>
    </lineage>
</organism>
<dbReference type="OrthoDB" id="189997at2759"/>
<dbReference type="KEGG" id="dpp:DICPUDRAFT_153322"/>
<dbReference type="eggNOG" id="ENOG502RA4J">
    <property type="taxonomic scope" value="Eukaryota"/>
</dbReference>
<proteinExistence type="predicted"/>
<evidence type="ECO:0000313" key="3">
    <source>
        <dbReference type="Proteomes" id="UP000001064"/>
    </source>
</evidence>
<evidence type="ECO:0000256" key="1">
    <source>
        <dbReference type="SAM" id="SignalP"/>
    </source>
</evidence>
<dbReference type="VEuPathDB" id="AmoebaDB:DICPUDRAFT_153322"/>
<dbReference type="InParanoid" id="F0ZNL7"/>
<name>F0ZNL7_DICPU</name>
<dbReference type="PANTHER" id="PTHR35190">
    <property type="entry name" value="PROTEIN DCD1B"/>
    <property type="match status" value="1"/>
</dbReference>
<dbReference type="InterPro" id="IPR047803">
    <property type="entry name" value="DCD1A/B-like"/>
</dbReference>
<keyword evidence="3" id="KW-1185">Reference proteome</keyword>
<protein>
    <recommendedName>
        <fullName evidence="4">Acid ceramidase N-terminal domain-containing protein</fullName>
    </recommendedName>
</protein>
<keyword evidence="1" id="KW-0732">Signal</keyword>
<feature type="signal peptide" evidence="1">
    <location>
        <begin position="1"/>
        <end position="22"/>
    </location>
</feature>
<dbReference type="EMBL" id="GL871096">
    <property type="protein sequence ID" value="EGC34478.1"/>
    <property type="molecule type" value="Genomic_DNA"/>
</dbReference>
<dbReference type="AlphaFoldDB" id="F0ZNL7"/>
<dbReference type="Gene3D" id="1.10.10.2120">
    <property type="match status" value="1"/>
</dbReference>
<sequence>MKIKFLFLLFLIIINNIYITFGFNNNYDQLNSFDQSSSESSSGTNSEGCYGVPNPHTVYTQKERLVASVSNGVLYQTGPNTNQLYILHLYGTPFEMGEAHGQLLKAQIQDLLPSFMEFAQVAVKQFIKSKFAERLPAFLIYIIETFGVNAALDYVSSATKPYTPQSFFDELKGISYGAEVDYTTLLRIHSFAELLKATCSIVGAWGDATLDGRLLQVRALDWGIENPLVNHPVLIVYHPETGNGGPFSILTWVSYVGALTGYSQRTGVCEKVWLTYNGTYTHDGIPFTLMLKEILQYDNNNIEALNRIYNTPKTCAIYVGVGSNESATVDIIEYSSSTVRVFDDETPFPGFDPSPPDHPIIKNIVYVDRHSQPSNDPCLANELISTYGSISAATLIDTVGKEETGDLHAAVYDFSENVIYVSIASTNIPFPFPNKTMPSPAYKNQFMKLDMNTLFNLPNPTNNK</sequence>
<dbReference type="PANTHER" id="PTHR35190:SF2">
    <property type="entry name" value="PROTEIN DCD1B"/>
    <property type="match status" value="1"/>
</dbReference>
<evidence type="ECO:0000313" key="2">
    <source>
        <dbReference type="EMBL" id="EGC34478.1"/>
    </source>
</evidence>